<organism evidence="3 4">
    <name type="scientific">Goodea atripinnis</name>
    <dbReference type="NCBI Taxonomy" id="208336"/>
    <lineage>
        <taxon>Eukaryota</taxon>
        <taxon>Metazoa</taxon>
        <taxon>Chordata</taxon>
        <taxon>Craniata</taxon>
        <taxon>Vertebrata</taxon>
        <taxon>Euteleostomi</taxon>
        <taxon>Actinopterygii</taxon>
        <taxon>Neopterygii</taxon>
        <taxon>Teleostei</taxon>
        <taxon>Neoteleostei</taxon>
        <taxon>Acanthomorphata</taxon>
        <taxon>Ovalentaria</taxon>
        <taxon>Atherinomorphae</taxon>
        <taxon>Cyprinodontiformes</taxon>
        <taxon>Goodeidae</taxon>
        <taxon>Goodea</taxon>
    </lineage>
</organism>
<reference evidence="3 4" key="1">
    <citation type="submission" date="2021-06" db="EMBL/GenBank/DDBJ databases">
        <authorList>
            <person name="Palmer J.M."/>
        </authorList>
    </citation>
    <scope>NUCLEOTIDE SEQUENCE [LARGE SCALE GENOMIC DNA]</scope>
    <source>
        <strain evidence="3 4">GA_2019</strain>
        <tissue evidence="3">Muscle</tissue>
    </source>
</reference>
<dbReference type="EMBL" id="JAHRIO010020090">
    <property type="protein sequence ID" value="MEQ2164065.1"/>
    <property type="molecule type" value="Genomic_DNA"/>
</dbReference>
<protein>
    <submittedName>
        <fullName evidence="3">Uncharacterized protein</fullName>
    </submittedName>
</protein>
<evidence type="ECO:0000256" key="1">
    <source>
        <dbReference type="ARBA" id="ARBA00004123"/>
    </source>
</evidence>
<evidence type="ECO:0000313" key="3">
    <source>
        <dbReference type="EMBL" id="MEQ2164065.1"/>
    </source>
</evidence>
<dbReference type="Proteomes" id="UP001476798">
    <property type="component" value="Unassembled WGS sequence"/>
</dbReference>
<comment type="caution">
    <text evidence="3">The sequence shown here is derived from an EMBL/GenBank/DDBJ whole genome shotgun (WGS) entry which is preliminary data.</text>
</comment>
<dbReference type="InterPro" id="IPR015943">
    <property type="entry name" value="WD40/YVTN_repeat-like_dom_sf"/>
</dbReference>
<accession>A0ABV0MY61</accession>
<gene>
    <name evidence="3" type="ORF">GOODEAATRI_002706</name>
</gene>
<feature type="non-terminal residue" evidence="3">
    <location>
        <position position="1"/>
    </location>
</feature>
<keyword evidence="4" id="KW-1185">Reference proteome</keyword>
<dbReference type="PANTHER" id="PTHR13129">
    <property type="entry name" value="VPRBP PROTEIN-RELATED"/>
    <property type="match status" value="1"/>
</dbReference>
<name>A0ABV0MY61_9TELE</name>
<comment type="subcellular location">
    <subcellularLocation>
        <location evidence="1">Nucleus</location>
    </subcellularLocation>
</comment>
<proteinExistence type="predicted"/>
<dbReference type="Gene3D" id="2.130.10.10">
    <property type="entry name" value="YVTN repeat-like/Quinoprotein amine dehydrogenase"/>
    <property type="match status" value="1"/>
</dbReference>
<evidence type="ECO:0000256" key="2">
    <source>
        <dbReference type="ARBA" id="ARBA00023242"/>
    </source>
</evidence>
<dbReference type="PANTHER" id="PTHR13129:SF4">
    <property type="entry name" value="DDB1- AND CUL4-ASSOCIATED FACTOR 1"/>
    <property type="match status" value="1"/>
</dbReference>
<sequence length="69" mass="7807">FQWDLRTFHLLHTVPALDQCRVVFNSNGTIVYGGMGLTLLPFAKSDEFRCAVHYMSWLLSLLMNSDAAS</sequence>
<evidence type="ECO:0000313" key="4">
    <source>
        <dbReference type="Proteomes" id="UP001476798"/>
    </source>
</evidence>
<dbReference type="InterPro" id="IPR033270">
    <property type="entry name" value="VPRBP/DCAF1"/>
</dbReference>
<keyword evidence="2" id="KW-0539">Nucleus</keyword>